<keyword evidence="7" id="KW-0436">Ligase</keyword>
<dbReference type="PANTHER" id="PTHR37422:SF13">
    <property type="entry name" value="LIPOPOLYSACCHARIDE BIOSYNTHESIS PROTEIN PA4999-RELATED"/>
    <property type="match status" value="1"/>
</dbReference>
<feature type="transmembrane region" description="Helical" evidence="5">
    <location>
        <begin position="479"/>
        <end position="498"/>
    </location>
</feature>
<reference evidence="7 8" key="1">
    <citation type="submission" date="2019-03" db="EMBL/GenBank/DDBJ databases">
        <title>Genomic Encyclopedia of Type Strains, Phase III (KMG-III): the genomes of soil and plant-associated and newly described type strains.</title>
        <authorList>
            <person name="Whitman W."/>
        </authorList>
    </citation>
    <scope>NUCLEOTIDE SEQUENCE [LARGE SCALE GENOMIC DNA]</scope>
    <source>
        <strain evidence="7 8">CECT 8976</strain>
    </source>
</reference>
<feature type="transmembrane region" description="Helical" evidence="5">
    <location>
        <begin position="204"/>
        <end position="225"/>
    </location>
</feature>
<keyword evidence="4 5" id="KW-0472">Membrane</keyword>
<evidence type="ECO:0000256" key="5">
    <source>
        <dbReference type="SAM" id="Phobius"/>
    </source>
</evidence>
<feature type="transmembrane region" description="Helical" evidence="5">
    <location>
        <begin position="26"/>
        <end position="47"/>
    </location>
</feature>
<dbReference type="InterPro" id="IPR007016">
    <property type="entry name" value="O-antigen_ligase-rel_domated"/>
</dbReference>
<keyword evidence="2 5" id="KW-0812">Transmembrane</keyword>
<dbReference type="Proteomes" id="UP000295611">
    <property type="component" value="Unassembled WGS sequence"/>
</dbReference>
<keyword evidence="8" id="KW-1185">Reference proteome</keyword>
<dbReference type="EMBL" id="SNZP01000010">
    <property type="protein sequence ID" value="TDR76717.1"/>
    <property type="molecule type" value="Genomic_DNA"/>
</dbReference>
<feature type="transmembrane region" description="Helical" evidence="5">
    <location>
        <begin position="317"/>
        <end position="335"/>
    </location>
</feature>
<feature type="transmembrane region" description="Helical" evidence="5">
    <location>
        <begin position="534"/>
        <end position="550"/>
    </location>
</feature>
<keyword evidence="3 5" id="KW-1133">Transmembrane helix</keyword>
<feature type="transmembrane region" description="Helical" evidence="5">
    <location>
        <begin position="59"/>
        <end position="78"/>
    </location>
</feature>
<proteinExistence type="predicted"/>
<dbReference type="GO" id="GO:0016874">
    <property type="term" value="F:ligase activity"/>
    <property type="evidence" value="ECO:0007669"/>
    <property type="project" value="UniProtKB-KW"/>
</dbReference>
<feature type="transmembrane region" description="Helical" evidence="5">
    <location>
        <begin position="283"/>
        <end position="305"/>
    </location>
</feature>
<dbReference type="InterPro" id="IPR051533">
    <property type="entry name" value="WaaL-like"/>
</dbReference>
<dbReference type="AlphaFoldDB" id="A0A4V6PZ74"/>
<feature type="transmembrane region" description="Helical" evidence="5">
    <location>
        <begin position="246"/>
        <end position="263"/>
    </location>
</feature>
<sequence length="571" mass="63104">MSSLISANFQKILNSSFFKIDDDFEISSYAILNICLWAGIWYVLWIWIRWHHGASSFHALATVTIGFLPLALLALWNYKYGLLITIATTPLFIAPTIPHSFTQGFGDLEAACTITGYFLRSFQSREWRSLWKNNYIWLLAILVAASISLINSPLQGKTLRYGIKYGVAEIFGYILVMTFMVLLSHEIKNREKLETILQSTLASLITAIALAVAGIWASAICVGGYGAQTMLTSNGYLIASFDNPNYFSNFLIYTLPISLYFSIKFSEHKWKKTGYQALALMQILLVQATGSRSGLIGLVAIYIGWLIITRLRPKTRIFTAMFTLCLPLTLLVWWLPACTCGEAQAGICVPAQFLPFNNSDRAFSAPSIPSTNRGSVFSLPVSPPAGHGSLSSLSVAPTAIHDRALSTPSIPDEVEQLTTKSQKGLTSPVRLGLLLNAVKVWKQNPFTGVGVGLLPNISTVDHQVNRAHSVFLTTLAEQGILGLMTWLGWLCTIGLSLWRARASSNITDSLPSFLLLTYVSAGTQALFFDQNRVIWLWQFSAIAIAVYVMTQREQGPHSNGMARQVKQILHA</sequence>
<dbReference type="Pfam" id="PF04932">
    <property type="entry name" value="Wzy_C"/>
    <property type="match status" value="1"/>
</dbReference>
<feature type="transmembrane region" description="Helical" evidence="5">
    <location>
        <begin position="135"/>
        <end position="154"/>
    </location>
</feature>
<evidence type="ECO:0000256" key="1">
    <source>
        <dbReference type="ARBA" id="ARBA00004141"/>
    </source>
</evidence>
<evidence type="ECO:0000256" key="3">
    <source>
        <dbReference type="ARBA" id="ARBA00022989"/>
    </source>
</evidence>
<accession>A0A4V6PZ74</accession>
<protein>
    <submittedName>
        <fullName evidence="7">O-antigen ligase-like membrane protein</fullName>
    </submittedName>
</protein>
<feature type="domain" description="O-antigen ligase-related" evidence="6">
    <location>
        <begin position="278"/>
        <end position="487"/>
    </location>
</feature>
<feature type="transmembrane region" description="Helical" evidence="5">
    <location>
        <begin position="166"/>
        <end position="184"/>
    </location>
</feature>
<dbReference type="OrthoDB" id="8576060at2"/>
<evidence type="ECO:0000313" key="7">
    <source>
        <dbReference type="EMBL" id="TDR76717.1"/>
    </source>
</evidence>
<evidence type="ECO:0000259" key="6">
    <source>
        <dbReference type="Pfam" id="PF04932"/>
    </source>
</evidence>
<gene>
    <name evidence="7" type="ORF">DFP86_110145</name>
</gene>
<comment type="caution">
    <text evidence="7">The sequence shown here is derived from an EMBL/GenBank/DDBJ whole genome shotgun (WGS) entry which is preliminary data.</text>
</comment>
<dbReference type="PANTHER" id="PTHR37422">
    <property type="entry name" value="TEICHURONIC ACID BIOSYNTHESIS PROTEIN TUAE"/>
    <property type="match status" value="1"/>
</dbReference>
<evidence type="ECO:0000256" key="4">
    <source>
        <dbReference type="ARBA" id="ARBA00023136"/>
    </source>
</evidence>
<dbReference type="GO" id="GO:0016020">
    <property type="term" value="C:membrane"/>
    <property type="evidence" value="ECO:0007669"/>
    <property type="project" value="UniProtKB-SubCell"/>
</dbReference>
<name>A0A4V6PZ74_9NEIS</name>
<evidence type="ECO:0000313" key="8">
    <source>
        <dbReference type="Proteomes" id="UP000295611"/>
    </source>
</evidence>
<comment type="subcellular location">
    <subcellularLocation>
        <location evidence="1">Membrane</location>
        <topology evidence="1">Multi-pass membrane protein</topology>
    </subcellularLocation>
</comment>
<feature type="transmembrane region" description="Helical" evidence="5">
    <location>
        <begin position="510"/>
        <end position="528"/>
    </location>
</feature>
<evidence type="ECO:0000256" key="2">
    <source>
        <dbReference type="ARBA" id="ARBA00022692"/>
    </source>
</evidence>
<organism evidence="7 8">
    <name type="scientific">Paludibacterium purpuratum</name>
    <dbReference type="NCBI Taxonomy" id="1144873"/>
    <lineage>
        <taxon>Bacteria</taxon>
        <taxon>Pseudomonadati</taxon>
        <taxon>Pseudomonadota</taxon>
        <taxon>Betaproteobacteria</taxon>
        <taxon>Neisseriales</taxon>
        <taxon>Chromobacteriaceae</taxon>
        <taxon>Paludibacterium</taxon>
    </lineage>
</organism>